<reference evidence="1 2" key="1">
    <citation type="submission" date="2020-05" db="EMBL/GenBank/DDBJ databases">
        <title>Genome Sequencing of Type Strains.</title>
        <authorList>
            <person name="Lemaire J.F."/>
            <person name="Inderbitzin P."/>
            <person name="Gregorio O.A."/>
            <person name="Collins S.B."/>
            <person name="Wespe N."/>
            <person name="Knight-Connoni V."/>
        </authorList>
    </citation>
    <scope>NUCLEOTIDE SEQUENCE [LARGE SCALE GENOMIC DNA]</scope>
    <source>
        <strain evidence="1 2">DSM 19942</strain>
    </source>
</reference>
<proteinExistence type="predicted"/>
<dbReference type="GeneID" id="97134638"/>
<accession>A0ABX2MVW7</accession>
<dbReference type="Proteomes" id="UP000577724">
    <property type="component" value="Unassembled WGS sequence"/>
</dbReference>
<sequence>MKKKMFFLLLVIVLVTSEVIMIWFSGLEPPAYQVENDNDTSSSGLHNKASSIPNIIEITNEEATLQLPLNDVPEYKRYLMNEQDFQTEIDRTYVEVLEVPSSETYSMLKYGCGTKACFTLLVKTDDIGTHSLPLPEGILQDYKLSSDYQQVLIRYAYDEGGLVKRHILVAVDLKKLKIIPYASTDLEEAFMLKPTWPIISYEWIDNNHFTIETAALETSEYNVLKDWFDSNDRETRKVTIRLNSLD</sequence>
<evidence type="ECO:0000313" key="1">
    <source>
        <dbReference type="EMBL" id="NUU57962.1"/>
    </source>
</evidence>
<keyword evidence="2" id="KW-1185">Reference proteome</keyword>
<dbReference type="RefSeq" id="WP_175383514.1">
    <property type="nucleotide sequence ID" value="NZ_CBCRYD010000038.1"/>
</dbReference>
<gene>
    <name evidence="1" type="ORF">HP548_28175</name>
</gene>
<dbReference type="EMBL" id="JABMCC010000121">
    <property type="protein sequence ID" value="NUU57962.1"/>
    <property type="molecule type" value="Genomic_DNA"/>
</dbReference>
<protein>
    <submittedName>
        <fullName evidence="1">Uncharacterized protein</fullName>
    </submittedName>
</protein>
<name>A0ABX2MVW7_9BACL</name>
<evidence type="ECO:0000313" key="2">
    <source>
        <dbReference type="Proteomes" id="UP000577724"/>
    </source>
</evidence>
<comment type="caution">
    <text evidence="1">The sequence shown here is derived from an EMBL/GenBank/DDBJ whole genome shotgun (WGS) entry which is preliminary data.</text>
</comment>
<organism evidence="1 2">
    <name type="scientific">Paenibacillus taichungensis</name>
    <dbReference type="NCBI Taxonomy" id="484184"/>
    <lineage>
        <taxon>Bacteria</taxon>
        <taxon>Bacillati</taxon>
        <taxon>Bacillota</taxon>
        <taxon>Bacilli</taxon>
        <taxon>Bacillales</taxon>
        <taxon>Paenibacillaceae</taxon>
        <taxon>Paenibacillus</taxon>
    </lineage>
</organism>